<dbReference type="GO" id="GO:0016020">
    <property type="term" value="C:membrane"/>
    <property type="evidence" value="ECO:0007669"/>
    <property type="project" value="UniProtKB-SubCell"/>
</dbReference>
<dbReference type="Ensembl" id="ENSOKIT00005081180.1">
    <property type="protein sequence ID" value="ENSOKIP00005076173.1"/>
    <property type="gene ID" value="ENSOKIG00005032831.1"/>
</dbReference>
<evidence type="ECO:0000256" key="4">
    <source>
        <dbReference type="ARBA" id="ARBA00022989"/>
    </source>
</evidence>
<comment type="similarity">
    <text evidence="2">Belongs to the ADIPOR family.</text>
</comment>
<evidence type="ECO:0000256" key="7">
    <source>
        <dbReference type="SAM" id="Phobius"/>
    </source>
</evidence>
<evidence type="ECO:0000256" key="1">
    <source>
        <dbReference type="ARBA" id="ARBA00004141"/>
    </source>
</evidence>
<dbReference type="PANTHER" id="PTHR20855:SF15">
    <property type="entry name" value="PROGESTIN AND ADIPOQ RECEPTOR FAMILY MEMBER 3"/>
    <property type="match status" value="1"/>
</dbReference>
<feature type="binding site" evidence="6">
    <location>
        <position position="99"/>
    </location>
    <ligand>
        <name>Zn(2+)</name>
        <dbReference type="ChEBI" id="CHEBI:29105"/>
    </ligand>
</feature>
<dbReference type="GO" id="GO:0038023">
    <property type="term" value="F:signaling receptor activity"/>
    <property type="evidence" value="ECO:0007669"/>
    <property type="project" value="TreeGrafter"/>
</dbReference>
<dbReference type="InterPro" id="IPR004254">
    <property type="entry name" value="AdipoR/HlyIII-related"/>
</dbReference>
<protein>
    <submittedName>
        <fullName evidence="8">Progestin and adipoQ receptor family member IIIb</fullName>
    </submittedName>
</protein>
<evidence type="ECO:0000256" key="5">
    <source>
        <dbReference type="ARBA" id="ARBA00023136"/>
    </source>
</evidence>
<accession>A0A8C7IRD5</accession>
<evidence type="ECO:0000256" key="2">
    <source>
        <dbReference type="ARBA" id="ARBA00007018"/>
    </source>
</evidence>
<keyword evidence="9" id="KW-1185">Reference proteome</keyword>
<gene>
    <name evidence="8" type="primary">PAQR3</name>
</gene>
<dbReference type="Pfam" id="PF03006">
    <property type="entry name" value="HlyIII"/>
    <property type="match status" value="1"/>
</dbReference>
<feature type="transmembrane region" description="Helical" evidence="7">
    <location>
        <begin position="171"/>
        <end position="191"/>
    </location>
</feature>
<keyword evidence="5 7" id="KW-0472">Membrane</keyword>
<reference evidence="8" key="1">
    <citation type="submission" date="2025-08" db="UniProtKB">
        <authorList>
            <consortium name="Ensembl"/>
        </authorList>
    </citation>
    <scope>IDENTIFICATION</scope>
</reference>
<reference evidence="8" key="2">
    <citation type="submission" date="2025-09" db="UniProtKB">
        <authorList>
            <consortium name="Ensembl"/>
        </authorList>
    </citation>
    <scope>IDENTIFICATION</scope>
</reference>
<comment type="subcellular location">
    <subcellularLocation>
        <location evidence="1">Membrane</location>
        <topology evidence="1">Multi-pass membrane protein</topology>
    </subcellularLocation>
</comment>
<evidence type="ECO:0000313" key="8">
    <source>
        <dbReference type="Ensembl" id="ENSOKIP00005076173.1"/>
    </source>
</evidence>
<keyword evidence="3 7" id="KW-0812">Transmembrane</keyword>
<keyword evidence="4 7" id="KW-1133">Transmembrane helix</keyword>
<keyword evidence="6" id="KW-0479">Metal-binding</keyword>
<dbReference type="GeneTree" id="ENSGT00940000155291"/>
<feature type="transmembrane region" description="Helical" evidence="7">
    <location>
        <begin position="141"/>
        <end position="159"/>
    </location>
</feature>
<sequence length="234" mass="26675">MWTCQLPPVIVTSNNDHSSWQDGTNRYGTRLVVESYFILSNETVNIRSHLLGLLLFFLLGVKDMSTVLPASGANKEDYAISCIGRFCFQVCMLCSVGYHLFSCPLSEKKCCHGTTLEPWLFCSRGLPIFYPPSALKFWRQVYLMIVIALILAMFLAQIHSHYPKEWRHQRTAILGSVAGYGVIPAVHWVWLNGSFSSAVTSVYLMNFRHNQPCLIDWPRKLDIKLVKCPLHSKM</sequence>
<dbReference type="PANTHER" id="PTHR20855">
    <property type="entry name" value="ADIPOR/PROGESTIN RECEPTOR-RELATED"/>
    <property type="match status" value="1"/>
</dbReference>
<evidence type="ECO:0000313" key="9">
    <source>
        <dbReference type="Proteomes" id="UP000694557"/>
    </source>
</evidence>
<dbReference type="Proteomes" id="UP000694557">
    <property type="component" value="Unassembled WGS sequence"/>
</dbReference>
<proteinExistence type="inferred from homology"/>
<dbReference type="AlphaFoldDB" id="A0A8C7IRD5"/>
<keyword evidence="6" id="KW-0862">Zinc</keyword>
<name>A0A8C7IRD5_ONCKI</name>
<dbReference type="GO" id="GO:0046872">
    <property type="term" value="F:metal ion binding"/>
    <property type="evidence" value="ECO:0007669"/>
    <property type="project" value="UniProtKB-KW"/>
</dbReference>
<evidence type="ECO:0000256" key="3">
    <source>
        <dbReference type="ARBA" id="ARBA00022692"/>
    </source>
</evidence>
<evidence type="ECO:0000256" key="6">
    <source>
        <dbReference type="PIRSR" id="PIRSR604254-1"/>
    </source>
</evidence>
<organism evidence="8 9">
    <name type="scientific">Oncorhynchus kisutch</name>
    <name type="common">Coho salmon</name>
    <name type="synonym">Salmo kisutch</name>
    <dbReference type="NCBI Taxonomy" id="8019"/>
    <lineage>
        <taxon>Eukaryota</taxon>
        <taxon>Metazoa</taxon>
        <taxon>Chordata</taxon>
        <taxon>Craniata</taxon>
        <taxon>Vertebrata</taxon>
        <taxon>Euteleostomi</taxon>
        <taxon>Actinopterygii</taxon>
        <taxon>Neopterygii</taxon>
        <taxon>Teleostei</taxon>
        <taxon>Protacanthopterygii</taxon>
        <taxon>Salmoniformes</taxon>
        <taxon>Salmonidae</taxon>
        <taxon>Salmoninae</taxon>
        <taxon>Oncorhynchus</taxon>
    </lineage>
</organism>